<gene>
    <name evidence="1" type="ORF">I7822_19960</name>
</gene>
<evidence type="ECO:0000313" key="2">
    <source>
        <dbReference type="Proteomes" id="UP000663981"/>
    </source>
</evidence>
<sequence>MNPEAIKKANRLSNELIHPQQDLLISKNE</sequence>
<proteinExistence type="predicted"/>
<evidence type="ECO:0000313" key="1">
    <source>
        <dbReference type="EMBL" id="MBO1513902.1"/>
    </source>
</evidence>
<reference evidence="1 2" key="1">
    <citation type="submission" date="2021-03" db="EMBL/GenBank/DDBJ databases">
        <title>Whole genome sequence of Metabacillus bambusae BG109.</title>
        <authorList>
            <person name="Jeong J.W."/>
        </authorList>
    </citation>
    <scope>NUCLEOTIDE SEQUENCE [LARGE SCALE GENOMIC DNA]</scope>
    <source>
        <strain evidence="1 2">BG109</strain>
    </source>
</reference>
<organism evidence="1 2">
    <name type="scientific">Metabacillus bambusae</name>
    <dbReference type="NCBI Taxonomy" id="2795218"/>
    <lineage>
        <taxon>Bacteria</taxon>
        <taxon>Bacillati</taxon>
        <taxon>Bacillota</taxon>
        <taxon>Bacilli</taxon>
        <taxon>Bacillales</taxon>
        <taxon>Bacillaceae</taxon>
        <taxon>Metabacillus</taxon>
    </lineage>
</organism>
<keyword evidence="2" id="KW-1185">Reference proteome</keyword>
<name>A0ABS3N6I9_9BACI</name>
<dbReference type="Proteomes" id="UP000663981">
    <property type="component" value="Unassembled WGS sequence"/>
</dbReference>
<protein>
    <submittedName>
        <fullName evidence="1">Uncharacterized protein</fullName>
    </submittedName>
</protein>
<dbReference type="EMBL" id="JAGDEL010000017">
    <property type="protein sequence ID" value="MBO1513902.1"/>
    <property type="molecule type" value="Genomic_DNA"/>
</dbReference>
<comment type="caution">
    <text evidence="1">The sequence shown here is derived from an EMBL/GenBank/DDBJ whole genome shotgun (WGS) entry which is preliminary data.</text>
</comment>
<accession>A0ABS3N6I9</accession>